<evidence type="ECO:0000256" key="1">
    <source>
        <dbReference type="ARBA" id="ARBA00010838"/>
    </source>
</evidence>
<dbReference type="PANTHER" id="PTHR10353">
    <property type="entry name" value="GLYCOSYL HYDROLASE"/>
    <property type="match status" value="1"/>
</dbReference>
<name>A0ABX2I5Y8_ANAHA</name>
<keyword evidence="3" id="KW-0326">Glycosidase</keyword>
<dbReference type="InterPro" id="IPR001360">
    <property type="entry name" value="Glyco_hydro_1"/>
</dbReference>
<dbReference type="Pfam" id="PF00232">
    <property type="entry name" value="Glyco_hydro_1"/>
    <property type="match status" value="1"/>
</dbReference>
<dbReference type="InterPro" id="IPR017853">
    <property type="entry name" value="GH"/>
</dbReference>
<gene>
    <name evidence="5" type="ORF">G5A72_15270</name>
</gene>
<evidence type="ECO:0000313" key="5">
    <source>
        <dbReference type="EMBL" id="NSJ80910.1"/>
    </source>
</evidence>
<evidence type="ECO:0000256" key="4">
    <source>
        <dbReference type="RuleBase" id="RU003690"/>
    </source>
</evidence>
<protein>
    <submittedName>
        <fullName evidence="5">Family 1 glycosylhydrolase</fullName>
    </submittedName>
</protein>
<keyword evidence="2" id="KW-0378">Hydrolase</keyword>
<proteinExistence type="inferred from homology"/>
<comment type="similarity">
    <text evidence="1 4">Belongs to the glycosyl hydrolase 1 family.</text>
</comment>
<organism evidence="5 6">
    <name type="scientific">Anaerostipes hadrus</name>
    <dbReference type="NCBI Taxonomy" id="649756"/>
    <lineage>
        <taxon>Bacteria</taxon>
        <taxon>Bacillati</taxon>
        <taxon>Bacillota</taxon>
        <taxon>Clostridia</taxon>
        <taxon>Lachnospirales</taxon>
        <taxon>Lachnospiraceae</taxon>
        <taxon>Anaerostipes</taxon>
    </lineage>
</organism>
<accession>A0ABX2I5Y8</accession>
<sequence>MLGSVEPLSKKPPLQNQGFKWWEHVTEIWAVATNIYIEGTFPNGVQYDMASAIQLMHNMMVAHAKAVIAYKEAGYEGKIGIVHSLESKYPYDKTKDEDVKAAKNEDVLNNQFLLDATFLGEYRDETMEIINRLVELNNGSFHASKDDMEILKEAAYWYREVSKTKEL</sequence>
<dbReference type="EMBL" id="JAAITB010000045">
    <property type="protein sequence ID" value="NSJ80910.1"/>
    <property type="molecule type" value="Genomic_DNA"/>
</dbReference>
<evidence type="ECO:0000256" key="2">
    <source>
        <dbReference type="ARBA" id="ARBA00022801"/>
    </source>
</evidence>
<keyword evidence="6" id="KW-1185">Reference proteome</keyword>
<evidence type="ECO:0000256" key="3">
    <source>
        <dbReference type="ARBA" id="ARBA00023295"/>
    </source>
</evidence>
<dbReference type="Proteomes" id="UP001644750">
    <property type="component" value="Unassembled WGS sequence"/>
</dbReference>
<dbReference type="PANTHER" id="PTHR10353:SF36">
    <property type="entry name" value="LP05116P"/>
    <property type="match status" value="1"/>
</dbReference>
<comment type="caution">
    <text evidence="5">The sequence shown here is derived from an EMBL/GenBank/DDBJ whole genome shotgun (WGS) entry which is preliminary data.</text>
</comment>
<evidence type="ECO:0000313" key="6">
    <source>
        <dbReference type="Proteomes" id="UP001644750"/>
    </source>
</evidence>
<reference evidence="5 6" key="1">
    <citation type="journal article" date="2020" name="Cell Host Microbe">
        <title>Functional and Genomic Variation between Human-Derived Isolates of Lachnospiraceae Reveals Inter- and Intra-Species Diversity.</title>
        <authorList>
            <person name="Sorbara M.T."/>
            <person name="Littmann E.R."/>
            <person name="Fontana E."/>
            <person name="Moody T.U."/>
            <person name="Kohout C.E."/>
            <person name="Gjonbalaj M."/>
            <person name="Eaton V."/>
            <person name="Seok R."/>
            <person name="Leiner I.M."/>
            <person name="Pamer E.G."/>
        </authorList>
    </citation>
    <scope>NUCLEOTIDE SEQUENCE [LARGE SCALE GENOMIC DNA]</scope>
    <source>
        <strain evidence="5 6">MSK.14.57</strain>
    </source>
</reference>
<dbReference type="Gene3D" id="3.20.20.80">
    <property type="entry name" value="Glycosidases"/>
    <property type="match status" value="1"/>
</dbReference>
<dbReference type="SUPFAM" id="SSF51445">
    <property type="entry name" value="(Trans)glycosidases"/>
    <property type="match status" value="1"/>
</dbReference>